<dbReference type="GO" id="GO:0000730">
    <property type="term" value="P:DNA recombinase assembly"/>
    <property type="evidence" value="ECO:0007669"/>
    <property type="project" value="TreeGrafter"/>
</dbReference>
<dbReference type="InterPro" id="IPR020588">
    <property type="entry name" value="RecA_ATP-bd"/>
</dbReference>
<dbReference type="GO" id="GO:0000150">
    <property type="term" value="F:DNA strand exchange activity"/>
    <property type="evidence" value="ECO:0007669"/>
    <property type="project" value="TreeGrafter"/>
</dbReference>
<dbReference type="GO" id="GO:0006312">
    <property type="term" value="P:mitotic recombination"/>
    <property type="evidence" value="ECO:0007669"/>
    <property type="project" value="TreeGrafter"/>
</dbReference>
<dbReference type="InterPro" id="IPR027417">
    <property type="entry name" value="P-loop_NTPase"/>
</dbReference>
<dbReference type="PROSITE" id="PS50162">
    <property type="entry name" value="RECA_2"/>
    <property type="match status" value="1"/>
</dbReference>
<dbReference type="Pfam" id="PF08423">
    <property type="entry name" value="Rad51"/>
    <property type="match status" value="1"/>
</dbReference>
<evidence type="ECO:0000313" key="4">
    <source>
        <dbReference type="EMBL" id="KND99929.1"/>
    </source>
</evidence>
<protein>
    <recommendedName>
        <fullName evidence="3">RecA family profile 1 domain-containing protein</fullName>
    </recommendedName>
</protein>
<dbReference type="GO" id="GO:0003690">
    <property type="term" value="F:double-stranded DNA binding"/>
    <property type="evidence" value="ECO:0007669"/>
    <property type="project" value="TreeGrafter"/>
</dbReference>
<evidence type="ECO:0000256" key="1">
    <source>
        <dbReference type="ARBA" id="ARBA00022741"/>
    </source>
</evidence>
<dbReference type="PANTHER" id="PTHR22942:SF66">
    <property type="entry name" value="RE19845P"/>
    <property type="match status" value="1"/>
</dbReference>
<dbReference type="GO" id="GO:0042148">
    <property type="term" value="P:DNA strand invasion"/>
    <property type="evidence" value="ECO:0007669"/>
    <property type="project" value="TreeGrafter"/>
</dbReference>
<dbReference type="GO" id="GO:0061982">
    <property type="term" value="P:meiosis I cell cycle process"/>
    <property type="evidence" value="ECO:0007669"/>
    <property type="project" value="UniProtKB-ARBA"/>
</dbReference>
<dbReference type="GO" id="GO:0003697">
    <property type="term" value="F:single-stranded DNA binding"/>
    <property type="evidence" value="ECO:0007669"/>
    <property type="project" value="TreeGrafter"/>
</dbReference>
<dbReference type="GO" id="GO:0005524">
    <property type="term" value="F:ATP binding"/>
    <property type="evidence" value="ECO:0007669"/>
    <property type="project" value="UniProtKB-KW"/>
</dbReference>
<evidence type="ECO:0000256" key="2">
    <source>
        <dbReference type="ARBA" id="ARBA00022840"/>
    </source>
</evidence>
<proteinExistence type="predicted"/>
<organism evidence="4 5">
    <name type="scientific">Candidozyma auris</name>
    <name type="common">Yeast</name>
    <name type="synonym">Candida auris</name>
    <dbReference type="NCBI Taxonomy" id="498019"/>
    <lineage>
        <taxon>Eukaryota</taxon>
        <taxon>Fungi</taxon>
        <taxon>Dikarya</taxon>
        <taxon>Ascomycota</taxon>
        <taxon>Saccharomycotina</taxon>
        <taxon>Pichiomycetes</taxon>
        <taxon>Metschnikowiaceae</taxon>
        <taxon>Candidozyma</taxon>
    </lineage>
</organism>
<keyword evidence="1" id="KW-0547">Nucleotide-binding</keyword>
<dbReference type="AlphaFoldDB" id="A0A0L0P0W5"/>
<evidence type="ECO:0000259" key="3">
    <source>
        <dbReference type="PROSITE" id="PS50162"/>
    </source>
</evidence>
<dbReference type="PANTHER" id="PTHR22942">
    <property type="entry name" value="RECA/RAD51/RADA DNA STRAND-PAIRING FAMILY MEMBER"/>
    <property type="match status" value="1"/>
</dbReference>
<dbReference type="GO" id="GO:0140664">
    <property type="term" value="F:ATP-dependent DNA damage sensor activity"/>
    <property type="evidence" value="ECO:0007669"/>
    <property type="project" value="InterPro"/>
</dbReference>
<sequence length="436" mass="48870">MDLSKQFPEILLDLADVATELGINFLHNGKTAVDYLLQMPHKEKKSDDVTAFLLLLETKVHEMLKSTMSDNSSFRQFTTGVDELDKALDGGLRDETITEVFGVSGCGKSHLIASGILANQAATKRGNSKNSLIICTERQLDTTRMKESIHYLPSSGGLSLISYMYCSDIHTFDHVIFTQLPAFLERESRHGKHFDLVAIDSIAHHLRGPDCFLSTISFLKSHLKKQEAQLMLFERYYKLSSSYDAVKEKFYRSAQCYQDSVSRAYYLMSIYNALMRICRRFHLAIILTNQVSEYFTPQLLANEGGLSLHPLEVSFQIGIYSGWGRSLINSWLKGLIGQPNLCCDELETERTSQDENSSTVPLLGSLWSRLVVNRIRLLNCIRDTPGPKKVFARPLSLDVAKNLNTSNPVVLLITGSGLVDEGSKGNDGLLHHVEQP</sequence>
<name>A0A0L0P0W5_CANAR</name>
<accession>A0A0L0P0W5</accession>
<gene>
    <name evidence="4" type="ORF">QG37_03360</name>
</gene>
<comment type="caution">
    <text evidence="4">The sequence shown here is derived from an EMBL/GenBank/DDBJ whole genome shotgun (WGS) entry which is preliminary data.</text>
</comment>
<dbReference type="SUPFAM" id="SSF52540">
    <property type="entry name" value="P-loop containing nucleoside triphosphate hydrolases"/>
    <property type="match status" value="1"/>
</dbReference>
<dbReference type="VEuPathDB" id="FungiDB:QG37_03360"/>
<dbReference type="InterPro" id="IPR013632">
    <property type="entry name" value="Rad51_C"/>
</dbReference>
<reference evidence="5" key="1">
    <citation type="journal article" date="2015" name="BMC Genomics">
        <title>Draft genome of a commonly misdiagnosed multidrug resistant pathogen Candida auris.</title>
        <authorList>
            <person name="Chatterjee S."/>
            <person name="Alampalli S.V."/>
            <person name="Nageshan R.K."/>
            <person name="Chettiar S.T."/>
            <person name="Joshi S."/>
            <person name="Tatu U.S."/>
        </authorList>
    </citation>
    <scope>NUCLEOTIDE SEQUENCE [LARGE SCALE GENOMIC DNA]</scope>
    <source>
        <strain evidence="5">6684</strain>
    </source>
</reference>
<feature type="domain" description="RecA family profile 1" evidence="3">
    <location>
        <begin position="73"/>
        <end position="291"/>
    </location>
</feature>
<dbReference type="Gene3D" id="3.40.50.300">
    <property type="entry name" value="P-loop containing nucleotide triphosphate hydrolases"/>
    <property type="match status" value="1"/>
</dbReference>
<keyword evidence="2" id="KW-0067">ATP-binding</keyword>
<dbReference type="EMBL" id="LGST01000021">
    <property type="protein sequence ID" value="KND99929.1"/>
    <property type="molecule type" value="Genomic_DNA"/>
</dbReference>
<evidence type="ECO:0000313" key="5">
    <source>
        <dbReference type="Proteomes" id="UP000037122"/>
    </source>
</evidence>
<dbReference type="Proteomes" id="UP000037122">
    <property type="component" value="Unassembled WGS sequence"/>
</dbReference>